<organism evidence="2 3">
    <name type="scientific">Roseiflexus castenholzii (strain DSM 13941 / HLO8)</name>
    <dbReference type="NCBI Taxonomy" id="383372"/>
    <lineage>
        <taxon>Bacteria</taxon>
        <taxon>Bacillati</taxon>
        <taxon>Chloroflexota</taxon>
        <taxon>Chloroflexia</taxon>
        <taxon>Chloroflexales</taxon>
        <taxon>Roseiflexineae</taxon>
        <taxon>Roseiflexaceae</taxon>
        <taxon>Roseiflexus</taxon>
    </lineage>
</organism>
<dbReference type="HOGENOM" id="CLU_056788_6_1_0"/>
<protein>
    <submittedName>
        <fullName evidence="2">Putative transposase, orfB</fullName>
    </submittedName>
</protein>
<proteinExistence type="predicted"/>
<evidence type="ECO:0000313" key="2">
    <source>
        <dbReference type="EMBL" id="ABU57386.1"/>
    </source>
</evidence>
<dbReference type="InterPro" id="IPR038717">
    <property type="entry name" value="Tc1-like_DDE_dom"/>
</dbReference>
<keyword evidence="3" id="KW-1185">Reference proteome</keyword>
<dbReference type="Pfam" id="PF13358">
    <property type="entry name" value="DDE_3"/>
    <property type="match status" value="1"/>
</dbReference>
<dbReference type="InterPro" id="IPR036397">
    <property type="entry name" value="RNaseH_sf"/>
</dbReference>
<reference evidence="2 3" key="1">
    <citation type="submission" date="2007-08" db="EMBL/GenBank/DDBJ databases">
        <title>Complete sequence of Roseiflexus castenholzii DSM 13941.</title>
        <authorList>
            <consortium name="US DOE Joint Genome Institute"/>
            <person name="Copeland A."/>
            <person name="Lucas S."/>
            <person name="Lapidus A."/>
            <person name="Barry K."/>
            <person name="Glavina del Rio T."/>
            <person name="Dalin E."/>
            <person name="Tice H."/>
            <person name="Pitluck S."/>
            <person name="Thompson L.S."/>
            <person name="Brettin T."/>
            <person name="Bruce D."/>
            <person name="Detter J.C."/>
            <person name="Han C."/>
            <person name="Tapia R."/>
            <person name="Schmutz J."/>
            <person name="Larimer F."/>
            <person name="Land M."/>
            <person name="Hauser L."/>
            <person name="Kyrpides N."/>
            <person name="Mikhailova N."/>
            <person name="Bryant D.A."/>
            <person name="Hanada S."/>
            <person name="Tsukatani Y."/>
            <person name="Richardson P."/>
        </authorList>
    </citation>
    <scope>NUCLEOTIDE SEQUENCE [LARGE SCALE GENOMIC DNA]</scope>
    <source>
        <strain evidence="3">DSM 13941 / HLO8</strain>
    </source>
</reference>
<feature type="domain" description="Tc1-like transposase DDE" evidence="1">
    <location>
        <begin position="11"/>
        <end position="81"/>
    </location>
</feature>
<gene>
    <name evidence="2" type="ordered locus">Rcas_1289</name>
</gene>
<dbReference type="KEGG" id="rca:Rcas_1289"/>
<name>A7NIT3_ROSCS</name>
<dbReference type="GO" id="GO:0003676">
    <property type="term" value="F:nucleic acid binding"/>
    <property type="evidence" value="ECO:0007669"/>
    <property type="project" value="InterPro"/>
</dbReference>
<dbReference type="Proteomes" id="UP000000263">
    <property type="component" value="Chromosome"/>
</dbReference>
<sequence length="115" mass="13205">MTRMRHRQSSLGEFAKAYPDRFNILLMDNADAHTAQSLRIPENIGLLFQPPRCPELNPAERVWQDLRSKLAWQRFAHIEALEDDLIAQLAQYRPAALKSLAGYPYLVQAYHAACL</sequence>
<evidence type="ECO:0000259" key="1">
    <source>
        <dbReference type="Pfam" id="PF13358"/>
    </source>
</evidence>
<dbReference type="EMBL" id="CP000804">
    <property type="protein sequence ID" value="ABU57386.1"/>
    <property type="molecule type" value="Genomic_DNA"/>
</dbReference>
<dbReference type="eggNOG" id="COG3335">
    <property type="taxonomic scope" value="Bacteria"/>
</dbReference>
<dbReference type="Gene3D" id="3.30.420.10">
    <property type="entry name" value="Ribonuclease H-like superfamily/Ribonuclease H"/>
    <property type="match status" value="1"/>
</dbReference>
<dbReference type="STRING" id="383372.Rcas_1289"/>
<dbReference type="AlphaFoldDB" id="A7NIT3"/>
<accession>A7NIT3</accession>
<evidence type="ECO:0000313" key="3">
    <source>
        <dbReference type="Proteomes" id="UP000000263"/>
    </source>
</evidence>